<protein>
    <submittedName>
        <fullName evidence="1">Uncharacterized protein</fullName>
    </submittedName>
</protein>
<accession>A0A976XJE4</accession>
<proteinExistence type="predicted"/>
<dbReference type="AlphaFoldDB" id="A0A976XJE4"/>
<reference evidence="1" key="1">
    <citation type="submission" date="2022-07" db="EMBL/GenBank/DDBJ databases">
        <title>Evaluation of T. orientalis genome assembly methods using nanopore sequencing and analysis of variation between genomes.</title>
        <authorList>
            <person name="Yam J."/>
            <person name="Micallef M.L."/>
            <person name="Liu M."/>
            <person name="Djordjevic S.P."/>
            <person name="Bogema D.R."/>
            <person name="Jenkins C."/>
        </authorList>
    </citation>
    <scope>NUCLEOTIDE SEQUENCE</scope>
    <source>
        <strain evidence="1">Fish Creek</strain>
    </source>
</reference>
<name>A0A976XJE4_THEOR</name>
<evidence type="ECO:0000313" key="2">
    <source>
        <dbReference type="Proteomes" id="UP000244803"/>
    </source>
</evidence>
<dbReference type="Proteomes" id="UP000244803">
    <property type="component" value="Chromosome 3"/>
</dbReference>
<dbReference type="EMBL" id="CP056066">
    <property type="protein sequence ID" value="UVC54365.1"/>
    <property type="molecule type" value="Genomic_DNA"/>
</dbReference>
<gene>
    <name evidence="1" type="ORF">MACJ_003907</name>
</gene>
<sequence>MENFTLINMKDLSNDIFFIYSMKFNEYMTKKLDQLCRKDNSVKIK</sequence>
<evidence type="ECO:0000313" key="1">
    <source>
        <dbReference type="EMBL" id="UVC54365.1"/>
    </source>
</evidence>
<organism evidence="1 2">
    <name type="scientific">Theileria orientalis</name>
    <dbReference type="NCBI Taxonomy" id="68886"/>
    <lineage>
        <taxon>Eukaryota</taxon>
        <taxon>Sar</taxon>
        <taxon>Alveolata</taxon>
        <taxon>Apicomplexa</taxon>
        <taxon>Aconoidasida</taxon>
        <taxon>Piroplasmida</taxon>
        <taxon>Theileriidae</taxon>
        <taxon>Theileria</taxon>
    </lineage>
</organism>